<feature type="domain" description="PPIase FKBP-type" evidence="8">
    <location>
        <begin position="102"/>
        <end position="201"/>
    </location>
</feature>
<keyword evidence="4 5" id="KW-0413">Isomerase</keyword>
<evidence type="ECO:0000256" key="6">
    <source>
        <dbReference type="RuleBase" id="RU003915"/>
    </source>
</evidence>
<organism evidence="9 10">
    <name type="scientific">Hoylesella timonensis S9-PR14</name>
    <dbReference type="NCBI Taxonomy" id="1401062"/>
    <lineage>
        <taxon>Bacteria</taxon>
        <taxon>Pseudomonadati</taxon>
        <taxon>Bacteroidota</taxon>
        <taxon>Bacteroidia</taxon>
        <taxon>Bacteroidales</taxon>
        <taxon>Prevotellaceae</taxon>
        <taxon>Hoylesella</taxon>
    </lineage>
</organism>
<comment type="similarity">
    <text evidence="2 6">Belongs to the FKBP-type PPIase family.</text>
</comment>
<dbReference type="PROSITE" id="PS51257">
    <property type="entry name" value="PROKAR_LIPOPROTEIN"/>
    <property type="match status" value="1"/>
</dbReference>
<dbReference type="EMBL" id="JRPQ01000071">
    <property type="protein sequence ID" value="KGI22450.1"/>
    <property type="molecule type" value="Genomic_DNA"/>
</dbReference>
<accession>A0A098YRU8</accession>
<evidence type="ECO:0000256" key="1">
    <source>
        <dbReference type="ARBA" id="ARBA00000971"/>
    </source>
</evidence>
<dbReference type="OrthoDB" id="9814548at2"/>
<evidence type="ECO:0000256" key="7">
    <source>
        <dbReference type="SAM" id="SignalP"/>
    </source>
</evidence>
<reference evidence="9 10" key="1">
    <citation type="submission" date="2014-07" db="EMBL/GenBank/DDBJ databases">
        <authorList>
            <person name="McCorrison J."/>
            <person name="Sanka R."/>
            <person name="Torralba M."/>
            <person name="Gillis M."/>
            <person name="Haft D.H."/>
            <person name="Methe B."/>
            <person name="Sutton G."/>
            <person name="Nelson K.E."/>
        </authorList>
    </citation>
    <scope>NUCLEOTIDE SEQUENCE [LARGE SCALE GENOMIC DNA]</scope>
    <source>
        <strain evidence="9 10">S9-PR14</strain>
    </source>
</reference>
<dbReference type="InterPro" id="IPR001179">
    <property type="entry name" value="PPIase_FKBP_dom"/>
</dbReference>
<dbReference type="GO" id="GO:0003755">
    <property type="term" value="F:peptidyl-prolyl cis-trans isomerase activity"/>
    <property type="evidence" value="ECO:0007669"/>
    <property type="project" value="UniProtKB-UniRule"/>
</dbReference>
<comment type="catalytic activity">
    <reaction evidence="1 5 6">
        <text>[protein]-peptidylproline (omega=180) = [protein]-peptidylproline (omega=0)</text>
        <dbReference type="Rhea" id="RHEA:16237"/>
        <dbReference type="Rhea" id="RHEA-COMP:10747"/>
        <dbReference type="Rhea" id="RHEA-COMP:10748"/>
        <dbReference type="ChEBI" id="CHEBI:83833"/>
        <dbReference type="ChEBI" id="CHEBI:83834"/>
        <dbReference type="EC" id="5.2.1.8"/>
    </reaction>
</comment>
<dbReference type="PANTHER" id="PTHR43811:SF19">
    <property type="entry name" value="39 KDA FK506-BINDING NUCLEAR PROTEIN"/>
    <property type="match status" value="1"/>
</dbReference>
<evidence type="ECO:0000256" key="2">
    <source>
        <dbReference type="ARBA" id="ARBA00006577"/>
    </source>
</evidence>
<dbReference type="PANTHER" id="PTHR43811">
    <property type="entry name" value="FKBP-TYPE PEPTIDYL-PROLYL CIS-TRANS ISOMERASE FKPA"/>
    <property type="match status" value="1"/>
</dbReference>
<dbReference type="Proteomes" id="UP000029723">
    <property type="component" value="Unassembled WGS sequence"/>
</dbReference>
<keyword evidence="7" id="KW-0732">Signal</keyword>
<feature type="chain" id="PRO_5001942714" description="Peptidyl-prolyl cis-trans isomerase" evidence="7">
    <location>
        <begin position="22"/>
        <end position="220"/>
    </location>
</feature>
<proteinExistence type="inferred from homology"/>
<gene>
    <name evidence="9" type="ORF">HMPREF9304_04515</name>
</gene>
<evidence type="ECO:0000256" key="4">
    <source>
        <dbReference type="ARBA" id="ARBA00023235"/>
    </source>
</evidence>
<dbReference type="SUPFAM" id="SSF54534">
    <property type="entry name" value="FKBP-like"/>
    <property type="match status" value="1"/>
</dbReference>
<evidence type="ECO:0000259" key="8">
    <source>
        <dbReference type="PROSITE" id="PS50059"/>
    </source>
</evidence>
<keyword evidence="3 5" id="KW-0697">Rotamase</keyword>
<dbReference type="RefSeq" id="WP_036926748.1">
    <property type="nucleotide sequence ID" value="NZ_JRPQ01000071.1"/>
</dbReference>
<evidence type="ECO:0000256" key="3">
    <source>
        <dbReference type="ARBA" id="ARBA00023110"/>
    </source>
</evidence>
<dbReference type="EC" id="5.2.1.8" evidence="6"/>
<comment type="caution">
    <text evidence="9">The sequence shown here is derived from an EMBL/GenBank/DDBJ whole genome shotgun (WGS) entry which is preliminary data.</text>
</comment>
<evidence type="ECO:0000313" key="10">
    <source>
        <dbReference type="Proteomes" id="UP000029723"/>
    </source>
</evidence>
<dbReference type="Pfam" id="PF00254">
    <property type="entry name" value="FKBP_C"/>
    <property type="match status" value="1"/>
</dbReference>
<evidence type="ECO:0000256" key="5">
    <source>
        <dbReference type="PROSITE-ProRule" id="PRU00277"/>
    </source>
</evidence>
<sequence>MKRNKLLYLMMLLLGMGIMVACSENDGEVEEFADWQNKNETYFNQLYASTQQRIAKGDQSWKIIRKWSLPEDNQHFHANLGDYIIVHILNAGGSTSGSPLYTDSVKVNYRGRLIPSATYTGGYVFDRSYNGKYTPQTMRPATFAVNGLVDGFTTALMHMTIGDRWEVYIPHQLGYGNKEQSNGTIPAYSTLIFDIGLAGFYRAEAPTVRASASTGKWIER</sequence>
<protein>
    <recommendedName>
        <fullName evidence="6">Peptidyl-prolyl cis-trans isomerase</fullName>
        <ecNumber evidence="6">5.2.1.8</ecNumber>
    </recommendedName>
</protein>
<dbReference type="AlphaFoldDB" id="A0A098YRU8"/>
<evidence type="ECO:0000313" key="9">
    <source>
        <dbReference type="EMBL" id="KGI22450.1"/>
    </source>
</evidence>
<name>A0A098YRU8_9BACT</name>
<dbReference type="PROSITE" id="PS50059">
    <property type="entry name" value="FKBP_PPIASE"/>
    <property type="match status" value="1"/>
</dbReference>
<dbReference type="InterPro" id="IPR046357">
    <property type="entry name" value="PPIase_dom_sf"/>
</dbReference>
<dbReference type="Gene3D" id="3.10.50.40">
    <property type="match status" value="1"/>
</dbReference>
<feature type="signal peptide" evidence="7">
    <location>
        <begin position="1"/>
        <end position="21"/>
    </location>
</feature>